<dbReference type="OrthoDB" id="5590300at2759"/>
<feature type="compositionally biased region" description="Pro residues" evidence="1">
    <location>
        <begin position="261"/>
        <end position="273"/>
    </location>
</feature>
<evidence type="ECO:0000256" key="2">
    <source>
        <dbReference type="SAM" id="Phobius"/>
    </source>
</evidence>
<feature type="transmembrane region" description="Helical" evidence="2">
    <location>
        <begin position="183"/>
        <end position="207"/>
    </location>
</feature>
<dbReference type="Proteomes" id="UP000054350">
    <property type="component" value="Unassembled WGS sequence"/>
</dbReference>
<dbReference type="EMBL" id="GG745346">
    <property type="protein sequence ID" value="KNE65098.1"/>
    <property type="molecule type" value="Genomic_DNA"/>
</dbReference>
<feature type="transmembrane region" description="Helical" evidence="2">
    <location>
        <begin position="213"/>
        <end position="235"/>
    </location>
</feature>
<feature type="region of interest" description="Disordered" evidence="1">
    <location>
        <begin position="77"/>
        <end position="100"/>
    </location>
</feature>
<feature type="transmembrane region" description="Helical" evidence="2">
    <location>
        <begin position="109"/>
        <end position="130"/>
    </location>
</feature>
<dbReference type="AlphaFoldDB" id="A0A0L0SRD6"/>
<proteinExistence type="predicted"/>
<keyword evidence="4" id="KW-1185">Reference proteome</keyword>
<dbReference type="VEuPathDB" id="FungiDB:AMAG_10758"/>
<evidence type="ECO:0000256" key="1">
    <source>
        <dbReference type="SAM" id="MobiDB-lite"/>
    </source>
</evidence>
<protein>
    <submittedName>
        <fullName evidence="3">Uncharacterized protein</fullName>
    </submittedName>
</protein>
<keyword evidence="2" id="KW-1133">Transmembrane helix</keyword>
<feature type="transmembrane region" description="Helical" evidence="2">
    <location>
        <begin position="142"/>
        <end position="162"/>
    </location>
</feature>
<keyword evidence="2" id="KW-0472">Membrane</keyword>
<reference evidence="4" key="2">
    <citation type="submission" date="2009-11" db="EMBL/GenBank/DDBJ databases">
        <title>The Genome Sequence of Allomyces macrogynus strain ATCC 38327.</title>
        <authorList>
            <consortium name="The Broad Institute Genome Sequencing Platform"/>
            <person name="Russ C."/>
            <person name="Cuomo C."/>
            <person name="Shea T."/>
            <person name="Young S.K."/>
            <person name="Zeng Q."/>
            <person name="Koehrsen M."/>
            <person name="Haas B."/>
            <person name="Borodovsky M."/>
            <person name="Guigo R."/>
            <person name="Alvarado L."/>
            <person name="Berlin A."/>
            <person name="Borenstein D."/>
            <person name="Chen Z."/>
            <person name="Engels R."/>
            <person name="Freedman E."/>
            <person name="Gellesch M."/>
            <person name="Goldberg J."/>
            <person name="Griggs A."/>
            <person name="Gujja S."/>
            <person name="Heiman D."/>
            <person name="Hepburn T."/>
            <person name="Howarth C."/>
            <person name="Jen D."/>
            <person name="Larson L."/>
            <person name="Lewis B."/>
            <person name="Mehta T."/>
            <person name="Park D."/>
            <person name="Pearson M."/>
            <person name="Roberts A."/>
            <person name="Saif S."/>
            <person name="Shenoy N."/>
            <person name="Sisk P."/>
            <person name="Stolte C."/>
            <person name="Sykes S."/>
            <person name="Walk T."/>
            <person name="White J."/>
            <person name="Yandava C."/>
            <person name="Burger G."/>
            <person name="Gray M.W."/>
            <person name="Holland P.W.H."/>
            <person name="King N."/>
            <person name="Lang F.B.F."/>
            <person name="Roger A.J."/>
            <person name="Ruiz-Trillo I."/>
            <person name="Lander E."/>
            <person name="Nusbaum C."/>
        </authorList>
    </citation>
    <scope>NUCLEOTIDE SEQUENCE [LARGE SCALE GENOMIC DNA]</scope>
    <source>
        <strain evidence="4">ATCC 38327</strain>
    </source>
</reference>
<accession>A0A0L0SRD6</accession>
<evidence type="ECO:0000313" key="4">
    <source>
        <dbReference type="Proteomes" id="UP000054350"/>
    </source>
</evidence>
<feature type="region of interest" description="Disordered" evidence="1">
    <location>
        <begin position="1"/>
        <end position="64"/>
    </location>
</feature>
<feature type="compositionally biased region" description="Polar residues" evidence="1">
    <location>
        <begin position="1"/>
        <end position="16"/>
    </location>
</feature>
<organism evidence="3 4">
    <name type="scientific">Allomyces macrogynus (strain ATCC 38327)</name>
    <name type="common">Allomyces javanicus var. macrogynus</name>
    <dbReference type="NCBI Taxonomy" id="578462"/>
    <lineage>
        <taxon>Eukaryota</taxon>
        <taxon>Fungi</taxon>
        <taxon>Fungi incertae sedis</taxon>
        <taxon>Blastocladiomycota</taxon>
        <taxon>Blastocladiomycetes</taxon>
        <taxon>Blastocladiales</taxon>
        <taxon>Blastocladiaceae</taxon>
        <taxon>Allomyces</taxon>
    </lineage>
</organism>
<reference evidence="3 4" key="1">
    <citation type="submission" date="2009-11" db="EMBL/GenBank/DDBJ databases">
        <title>Annotation of Allomyces macrogynus ATCC 38327.</title>
        <authorList>
            <consortium name="The Broad Institute Genome Sequencing Platform"/>
            <person name="Russ C."/>
            <person name="Cuomo C."/>
            <person name="Burger G."/>
            <person name="Gray M.W."/>
            <person name="Holland P.W.H."/>
            <person name="King N."/>
            <person name="Lang F.B.F."/>
            <person name="Roger A.J."/>
            <person name="Ruiz-Trillo I."/>
            <person name="Young S.K."/>
            <person name="Zeng Q."/>
            <person name="Gargeya S."/>
            <person name="Fitzgerald M."/>
            <person name="Haas B."/>
            <person name="Abouelleil A."/>
            <person name="Alvarado L."/>
            <person name="Arachchi H.M."/>
            <person name="Berlin A."/>
            <person name="Chapman S.B."/>
            <person name="Gearin G."/>
            <person name="Goldberg J."/>
            <person name="Griggs A."/>
            <person name="Gujja S."/>
            <person name="Hansen M."/>
            <person name="Heiman D."/>
            <person name="Howarth C."/>
            <person name="Larimer J."/>
            <person name="Lui A."/>
            <person name="MacDonald P.J.P."/>
            <person name="McCowen C."/>
            <person name="Montmayeur A."/>
            <person name="Murphy C."/>
            <person name="Neiman D."/>
            <person name="Pearson M."/>
            <person name="Priest M."/>
            <person name="Roberts A."/>
            <person name="Saif S."/>
            <person name="Shea T."/>
            <person name="Sisk P."/>
            <person name="Stolte C."/>
            <person name="Sykes S."/>
            <person name="Wortman J."/>
            <person name="Nusbaum C."/>
            <person name="Birren B."/>
        </authorList>
    </citation>
    <scope>NUCLEOTIDE SEQUENCE [LARGE SCALE GENOMIC DNA]</scope>
    <source>
        <strain evidence="3 4">ATCC 38327</strain>
    </source>
</reference>
<gene>
    <name evidence="3" type="ORF">AMAG_10758</name>
</gene>
<feature type="region of interest" description="Disordered" evidence="1">
    <location>
        <begin position="261"/>
        <end position="324"/>
    </location>
</feature>
<keyword evidence="2" id="KW-0812">Transmembrane</keyword>
<sequence>MATLTSTGNSTAQPTPSRLPAATMPARLDPDDASFDDTLEPPPCYRERWSNPPPLPPAMPPPLPAARMAAMAAPMRSFSSSSLPDSTHSSTTPPAGGSSLPLPIRRANWASRSLAVLVVLLLTADLAEIVDMVRHDVSHTPFGIAAVGATIFAAACHLYGLTGPLRKLVGHGVSARSHRLASVLWPFLFVLSLTGVVTGLVALHASLAMETHWYWALPALHVPAIVLAVRAVVALKTVETRVARADKANAPSNVPLRAVMSPPPASACPPGLPSPAHSSASLASSSAASLNGLGQPAIKPPSPSQQQNHGFVPGGAEPASLRPS</sequence>
<name>A0A0L0SRD6_ALLM3</name>
<evidence type="ECO:0000313" key="3">
    <source>
        <dbReference type="EMBL" id="KNE65098.1"/>
    </source>
</evidence>
<feature type="compositionally biased region" description="Pro residues" evidence="1">
    <location>
        <begin position="51"/>
        <end position="64"/>
    </location>
</feature>
<feature type="compositionally biased region" description="Low complexity" evidence="1">
    <location>
        <begin position="274"/>
        <end position="294"/>
    </location>
</feature>
<feature type="compositionally biased region" description="Low complexity" evidence="1">
    <location>
        <begin position="77"/>
        <end position="95"/>
    </location>
</feature>